<protein>
    <recommendedName>
        <fullName evidence="4">DUF5667 domain-containing protein</fullName>
    </recommendedName>
</protein>
<comment type="caution">
    <text evidence="5">The sequence shown here is derived from an EMBL/GenBank/DDBJ whole genome shotgun (WGS) entry which is preliminary data.</text>
</comment>
<dbReference type="Pfam" id="PF18915">
    <property type="entry name" value="DUF5667"/>
    <property type="match status" value="1"/>
</dbReference>
<feature type="coiled-coil region" evidence="1">
    <location>
        <begin position="141"/>
        <end position="258"/>
    </location>
</feature>
<gene>
    <name evidence="5" type="ORF">DRH29_01370</name>
</gene>
<evidence type="ECO:0000256" key="2">
    <source>
        <dbReference type="SAM" id="MobiDB-lite"/>
    </source>
</evidence>
<keyword evidence="1" id="KW-0175">Coiled coil</keyword>
<dbReference type="InterPro" id="IPR043725">
    <property type="entry name" value="DUF5667"/>
</dbReference>
<accession>A0A420ZDK3</accession>
<keyword evidence="3" id="KW-0472">Membrane</keyword>
<proteinExistence type="predicted"/>
<evidence type="ECO:0000313" key="6">
    <source>
        <dbReference type="Proteomes" id="UP000281261"/>
    </source>
</evidence>
<evidence type="ECO:0000313" key="5">
    <source>
        <dbReference type="EMBL" id="RLC37720.1"/>
    </source>
</evidence>
<feature type="transmembrane region" description="Helical" evidence="3">
    <location>
        <begin position="64"/>
        <end position="87"/>
    </location>
</feature>
<evidence type="ECO:0000256" key="3">
    <source>
        <dbReference type="SAM" id="Phobius"/>
    </source>
</evidence>
<keyword evidence="3" id="KW-1133">Transmembrane helix</keyword>
<dbReference type="EMBL" id="QMNG01000002">
    <property type="protein sequence ID" value="RLC37720.1"/>
    <property type="molecule type" value="Genomic_DNA"/>
</dbReference>
<feature type="domain" description="DUF5667" evidence="4">
    <location>
        <begin position="90"/>
        <end position="181"/>
    </location>
</feature>
<keyword evidence="3" id="KW-0812">Transmembrane</keyword>
<sequence>MNMKKPNLTDKELAKILKKAGAGFKLSDFDKGIMRAELSDVIKTDLQRNNKGSKIKDIINPRRLAMPLIPMIIAIIIALGGGTAVLADSANPGDFLYPVDQWVEGIQGRFMRSDEARAIWQARLGEERLKEYQALHSIDPANLTEEQAALLEQHRQEATERLQNRLKGVRNAQEQLEAKLESATDDTVYQGVENALKRLEEIEARQEARIAEIERGIDFPKINAEAKRKFEEMRREHKAEMEKIREQIREQIDEWVEDLNPYQVPKNPVPEPEPLDDEAVVNDSSDSDNSEAGQNDRFGGFGRVIKDIF</sequence>
<evidence type="ECO:0000259" key="4">
    <source>
        <dbReference type="Pfam" id="PF18915"/>
    </source>
</evidence>
<evidence type="ECO:0000256" key="1">
    <source>
        <dbReference type="SAM" id="Coils"/>
    </source>
</evidence>
<dbReference type="Proteomes" id="UP000281261">
    <property type="component" value="Unassembled WGS sequence"/>
</dbReference>
<feature type="compositionally biased region" description="Acidic residues" evidence="2">
    <location>
        <begin position="273"/>
        <end position="289"/>
    </location>
</feature>
<feature type="region of interest" description="Disordered" evidence="2">
    <location>
        <begin position="261"/>
        <end position="303"/>
    </location>
</feature>
<reference evidence="5 6" key="1">
    <citation type="submission" date="2018-06" db="EMBL/GenBank/DDBJ databases">
        <title>Extensive metabolic versatility and redundancy in microbially diverse, dynamic hydrothermal sediments.</title>
        <authorList>
            <person name="Dombrowski N."/>
            <person name="Teske A."/>
            <person name="Baker B.J."/>
        </authorList>
    </citation>
    <scope>NUCLEOTIDE SEQUENCE [LARGE SCALE GENOMIC DNA]</scope>
    <source>
        <strain evidence="5">B79_G16</strain>
    </source>
</reference>
<organism evidence="5 6">
    <name type="scientific">candidate division Kazan bacterium</name>
    <dbReference type="NCBI Taxonomy" id="2202143"/>
    <lineage>
        <taxon>Bacteria</taxon>
        <taxon>Bacteria division Kazan-3B-28</taxon>
    </lineage>
</organism>
<dbReference type="AlphaFoldDB" id="A0A420ZDK3"/>
<name>A0A420ZDK3_UNCK3</name>